<sequence>MSVMCKMKDSCCAKKGLCIHEKMMLGVMMSAVLAAIVYWALF</sequence>
<keyword evidence="3" id="KW-1185">Reference proteome</keyword>
<accession>A0AA43Q8U6</accession>
<dbReference type="AlphaFoldDB" id="A0AA43Q8U6"/>
<organism evidence="2 3">
    <name type="scientific">Candidatus Methylobacter titanis</name>
    <dbReference type="NCBI Taxonomy" id="3053457"/>
    <lineage>
        <taxon>Bacteria</taxon>
        <taxon>Pseudomonadati</taxon>
        <taxon>Pseudomonadota</taxon>
        <taxon>Gammaproteobacteria</taxon>
        <taxon>Methylococcales</taxon>
        <taxon>Methylococcaceae</taxon>
        <taxon>Methylobacter</taxon>
    </lineage>
</organism>
<comment type="caution">
    <text evidence="2">The sequence shown here is derived from an EMBL/GenBank/DDBJ whole genome shotgun (WGS) entry which is preliminary data.</text>
</comment>
<feature type="transmembrane region" description="Helical" evidence="1">
    <location>
        <begin position="23"/>
        <end position="41"/>
    </location>
</feature>
<evidence type="ECO:0000313" key="3">
    <source>
        <dbReference type="Proteomes" id="UP001160519"/>
    </source>
</evidence>
<keyword evidence="1" id="KW-0472">Membrane</keyword>
<evidence type="ECO:0000313" key="2">
    <source>
        <dbReference type="EMBL" id="MDI1231874.1"/>
    </source>
</evidence>
<name>A0AA43Q8U6_9GAMM</name>
<evidence type="ECO:0000256" key="1">
    <source>
        <dbReference type="SAM" id="Phobius"/>
    </source>
</evidence>
<gene>
    <name evidence="2" type="ORF">PSU93_12060</name>
</gene>
<reference evidence="2" key="1">
    <citation type="submission" date="2023-01" db="EMBL/GenBank/DDBJ databases">
        <title>Biogeochemical cycle of methane in antarctic sediments.</title>
        <authorList>
            <person name="Roldan D.M."/>
            <person name="Menes R.J."/>
        </authorList>
    </citation>
    <scope>NUCLEOTIDE SEQUENCE [LARGE SCALE GENOMIC DNA]</scope>
    <source>
        <strain evidence="2">K-2018 MAG008</strain>
    </source>
</reference>
<protein>
    <submittedName>
        <fullName evidence="2">Uncharacterized protein</fullName>
    </submittedName>
</protein>
<dbReference type="EMBL" id="JAQSDF010000046">
    <property type="protein sequence ID" value="MDI1231874.1"/>
    <property type="molecule type" value="Genomic_DNA"/>
</dbReference>
<proteinExistence type="predicted"/>
<dbReference type="Proteomes" id="UP001160519">
    <property type="component" value="Unassembled WGS sequence"/>
</dbReference>
<keyword evidence="1" id="KW-0812">Transmembrane</keyword>
<keyword evidence="1" id="KW-1133">Transmembrane helix</keyword>